<keyword evidence="3" id="KW-1185">Reference proteome</keyword>
<name>A0A3S5FGA5_9PLAT</name>
<feature type="region of interest" description="Disordered" evidence="1">
    <location>
        <begin position="92"/>
        <end position="116"/>
    </location>
</feature>
<dbReference type="EMBL" id="CAAALY010253616">
    <property type="protein sequence ID" value="VEL36944.1"/>
    <property type="molecule type" value="Genomic_DNA"/>
</dbReference>
<comment type="caution">
    <text evidence="2">The sequence shown here is derived from an EMBL/GenBank/DDBJ whole genome shotgun (WGS) entry which is preliminary data.</text>
</comment>
<proteinExistence type="predicted"/>
<gene>
    <name evidence="2" type="ORF">PXEA_LOCUS30384</name>
</gene>
<dbReference type="Proteomes" id="UP000784294">
    <property type="component" value="Unassembled WGS sequence"/>
</dbReference>
<dbReference type="OrthoDB" id="8037262at2759"/>
<evidence type="ECO:0000313" key="3">
    <source>
        <dbReference type="Proteomes" id="UP000784294"/>
    </source>
</evidence>
<evidence type="ECO:0000313" key="2">
    <source>
        <dbReference type="EMBL" id="VEL36944.1"/>
    </source>
</evidence>
<feature type="compositionally biased region" description="Basic and acidic residues" evidence="1">
    <location>
        <begin position="100"/>
        <end position="110"/>
    </location>
</feature>
<evidence type="ECO:0000256" key="1">
    <source>
        <dbReference type="SAM" id="MobiDB-lite"/>
    </source>
</evidence>
<accession>A0A3S5FGA5</accession>
<organism evidence="2 3">
    <name type="scientific">Protopolystoma xenopodis</name>
    <dbReference type="NCBI Taxonomy" id="117903"/>
    <lineage>
        <taxon>Eukaryota</taxon>
        <taxon>Metazoa</taxon>
        <taxon>Spiralia</taxon>
        <taxon>Lophotrochozoa</taxon>
        <taxon>Platyhelminthes</taxon>
        <taxon>Monogenea</taxon>
        <taxon>Polyopisthocotylea</taxon>
        <taxon>Polystomatidea</taxon>
        <taxon>Polystomatidae</taxon>
        <taxon>Protopolystoma</taxon>
    </lineage>
</organism>
<sequence length="116" mass="13961">MDTNRSEIAELIARRGHEIFSKSSEKLAAYGENTRKRKFREAIDILTERNLMNRRLEEGVISENFAYCTNKLGDDQARARLAKRRRLDQRNILHFRKRDRKETRKEQSEAKRRRLQ</sequence>
<reference evidence="2" key="1">
    <citation type="submission" date="2018-11" db="EMBL/GenBank/DDBJ databases">
        <authorList>
            <consortium name="Pathogen Informatics"/>
        </authorList>
    </citation>
    <scope>NUCLEOTIDE SEQUENCE</scope>
</reference>
<dbReference type="AlphaFoldDB" id="A0A3S5FGA5"/>
<protein>
    <submittedName>
        <fullName evidence="2">Uncharacterized protein</fullName>
    </submittedName>
</protein>